<dbReference type="GO" id="GO:0003700">
    <property type="term" value="F:DNA-binding transcription factor activity"/>
    <property type="evidence" value="ECO:0007669"/>
    <property type="project" value="InterPro"/>
</dbReference>
<dbReference type="InterPro" id="IPR050987">
    <property type="entry name" value="AtrR-like"/>
</dbReference>
<dbReference type="PANTHER" id="PTHR46910:SF5">
    <property type="entry name" value="ZN(II)2CYS6 TRANSCRIPTION FACTOR (EUROFUNG)"/>
    <property type="match status" value="1"/>
</dbReference>
<sequence length="700" mass="77467">MSPTDHAFEGAFSESLENLDRESLFRRKSKLASFFISPTSPSKYTPWPLGRGHWWIRASLLIVNVYSELKIDEIGLRLSNIEGILRDVSQRSASSHSSSSPPQYTTPQQYLAIGASVVDDQDSEDEESAFRHDSAIVDQATGTGEDLEHAISSITIDNADPDLHDALLNLKLLVELQNRQSIRSRPRFPLQQRLPAGGLGQLPLPPVNVVVGLLKYAQGILASPPGLFTIITSYVGIRDFMKLCQTVYFPAQDVSHTTYTIVIAGLYYLFLEQHILVSAKGTKEEFASYVQICRINLETSLANALVFASPRIETVQALLLGTLYAVHMSRPTVAWFLNSAAANICQIAGFHRHKQSASETPAAKLKSAVFWQTYINDRALALRLHRAPMIQDYDISIPRAFSFEGPMGLEMSGVALMWLKMAAVQGQVYEKLYSPAAIALPRSQLAERARVLGAECRRLELEAEHHRAVMARSLEGTAASSLIPMYTKGDEVQLLSTMTLIYRAIPPPLGSKSRFCDECVNAARSAMQSHLKCMATINSDISARSIYIHWNLALTHFTPIFVLFGYVIETLSVEDLQLLHAVGASLEGCAKSSETIQKVWRLCEVLCRITRLYVDIKTRKQENQFKVLGDRFDAYLDQLGLVSMDREGVADLGGVDLPALDDFQTADLASWISGSQDLMGLAEQDVINLEGYSFTGTDGP</sequence>
<dbReference type="eggNOG" id="ENOG502RYZ8">
    <property type="taxonomic scope" value="Eukaryota"/>
</dbReference>
<dbReference type="KEGG" id="nhe:NECHADRAFT_46163"/>
<keyword evidence="1" id="KW-0539">Nucleus</keyword>
<protein>
    <recommendedName>
        <fullName evidence="2">Xylanolytic transcriptional activator regulatory domain-containing protein</fullName>
    </recommendedName>
</protein>
<dbReference type="AlphaFoldDB" id="C7Z459"/>
<dbReference type="InterPro" id="IPR007219">
    <property type="entry name" value="XnlR_reg_dom"/>
</dbReference>
<gene>
    <name evidence="3" type="ORF">NECHADRAFT_46163</name>
</gene>
<dbReference type="PANTHER" id="PTHR46910">
    <property type="entry name" value="TRANSCRIPTION FACTOR PDR1"/>
    <property type="match status" value="1"/>
</dbReference>
<dbReference type="Proteomes" id="UP000005206">
    <property type="component" value="Chromosome 8"/>
</dbReference>
<keyword evidence="4" id="KW-1185">Reference proteome</keyword>
<dbReference type="GeneID" id="9675309"/>
<reference evidence="3 4" key="1">
    <citation type="journal article" date="2009" name="PLoS Genet.">
        <title>The genome of Nectria haematococca: contribution of supernumerary chromosomes to gene expansion.</title>
        <authorList>
            <person name="Coleman J.J."/>
            <person name="Rounsley S.D."/>
            <person name="Rodriguez-Carres M."/>
            <person name="Kuo A."/>
            <person name="Wasmann C.C."/>
            <person name="Grimwood J."/>
            <person name="Schmutz J."/>
            <person name="Taga M."/>
            <person name="White G.J."/>
            <person name="Zhou S."/>
            <person name="Schwartz D.C."/>
            <person name="Freitag M."/>
            <person name="Ma L.J."/>
            <person name="Danchin E.G."/>
            <person name="Henrissat B."/>
            <person name="Coutinho P.M."/>
            <person name="Nelson D.R."/>
            <person name="Straney D."/>
            <person name="Napoli C.A."/>
            <person name="Barker B.M."/>
            <person name="Gribskov M."/>
            <person name="Rep M."/>
            <person name="Kroken S."/>
            <person name="Molnar I."/>
            <person name="Rensing C."/>
            <person name="Kennell J.C."/>
            <person name="Zamora J."/>
            <person name="Farman M.L."/>
            <person name="Selker E.U."/>
            <person name="Salamov A."/>
            <person name="Shapiro H."/>
            <person name="Pangilinan J."/>
            <person name="Lindquist E."/>
            <person name="Lamers C."/>
            <person name="Grigoriev I.V."/>
            <person name="Geiser D.M."/>
            <person name="Covert S.F."/>
            <person name="Temporini E."/>
            <person name="Vanetten H.D."/>
        </authorList>
    </citation>
    <scope>NUCLEOTIDE SEQUENCE [LARGE SCALE GENOMIC DNA]</scope>
    <source>
        <strain evidence="4">ATCC MYA-4622 / CBS 123669 / FGSC 9596 / NRRL 45880 / 77-13-4</strain>
    </source>
</reference>
<evidence type="ECO:0000313" key="3">
    <source>
        <dbReference type="EMBL" id="EEU41422.1"/>
    </source>
</evidence>
<dbReference type="GO" id="GO:0006351">
    <property type="term" value="P:DNA-templated transcription"/>
    <property type="evidence" value="ECO:0007669"/>
    <property type="project" value="InterPro"/>
</dbReference>
<dbReference type="OrthoDB" id="103819at2759"/>
<dbReference type="CDD" id="cd12148">
    <property type="entry name" value="fungal_TF_MHR"/>
    <property type="match status" value="1"/>
</dbReference>
<evidence type="ECO:0000256" key="1">
    <source>
        <dbReference type="ARBA" id="ARBA00023242"/>
    </source>
</evidence>
<accession>C7Z459</accession>
<evidence type="ECO:0000313" key="4">
    <source>
        <dbReference type="Proteomes" id="UP000005206"/>
    </source>
</evidence>
<dbReference type="GO" id="GO:0008270">
    <property type="term" value="F:zinc ion binding"/>
    <property type="evidence" value="ECO:0007669"/>
    <property type="project" value="InterPro"/>
</dbReference>
<dbReference type="RefSeq" id="XP_003047135.1">
    <property type="nucleotide sequence ID" value="XM_003047089.1"/>
</dbReference>
<dbReference type="OMA" id="NLFVEQH"/>
<evidence type="ECO:0000259" key="2">
    <source>
        <dbReference type="SMART" id="SM00906"/>
    </source>
</evidence>
<dbReference type="EMBL" id="GG698909">
    <property type="protein sequence ID" value="EEU41422.1"/>
    <property type="molecule type" value="Genomic_DNA"/>
</dbReference>
<proteinExistence type="predicted"/>
<dbReference type="HOGENOM" id="CLU_009377_1_1_1"/>
<feature type="domain" description="Xylanolytic transcriptional activator regulatory" evidence="2">
    <location>
        <begin position="334"/>
        <end position="404"/>
    </location>
</feature>
<dbReference type="Pfam" id="PF04082">
    <property type="entry name" value="Fungal_trans"/>
    <property type="match status" value="1"/>
</dbReference>
<organism evidence="3 4">
    <name type="scientific">Fusarium vanettenii (strain ATCC MYA-4622 / CBS 123669 / FGSC 9596 / NRRL 45880 / 77-13-4)</name>
    <name type="common">Fusarium solani subsp. pisi</name>
    <dbReference type="NCBI Taxonomy" id="660122"/>
    <lineage>
        <taxon>Eukaryota</taxon>
        <taxon>Fungi</taxon>
        <taxon>Dikarya</taxon>
        <taxon>Ascomycota</taxon>
        <taxon>Pezizomycotina</taxon>
        <taxon>Sordariomycetes</taxon>
        <taxon>Hypocreomycetidae</taxon>
        <taxon>Hypocreales</taxon>
        <taxon>Nectriaceae</taxon>
        <taxon>Fusarium</taxon>
        <taxon>Fusarium solani species complex</taxon>
        <taxon>Fusarium vanettenii</taxon>
    </lineage>
</organism>
<dbReference type="SMART" id="SM00906">
    <property type="entry name" value="Fungal_trans"/>
    <property type="match status" value="1"/>
</dbReference>
<dbReference type="VEuPathDB" id="FungiDB:NECHADRAFT_46163"/>
<name>C7Z459_FUSV7</name>
<dbReference type="GO" id="GO:0003677">
    <property type="term" value="F:DNA binding"/>
    <property type="evidence" value="ECO:0007669"/>
    <property type="project" value="InterPro"/>
</dbReference>
<dbReference type="InParanoid" id="C7Z459"/>